<keyword evidence="2" id="KW-1185">Reference proteome</keyword>
<gene>
    <name evidence="1" type="ORF">VA613_13315</name>
</gene>
<dbReference type="NCBIfam" id="TIGR04353">
    <property type="entry name" value="PqqD_rel_X"/>
    <property type="match status" value="1"/>
</dbReference>
<proteinExistence type="predicted"/>
<organism evidence="1 2">
    <name type="scientific">Thiobacillus sedimenti</name>
    <dbReference type="NCBI Taxonomy" id="3110231"/>
    <lineage>
        <taxon>Bacteria</taxon>
        <taxon>Pseudomonadati</taxon>
        <taxon>Pseudomonadota</taxon>
        <taxon>Betaproteobacteria</taxon>
        <taxon>Nitrosomonadales</taxon>
        <taxon>Thiobacillaceae</taxon>
        <taxon>Thiobacillus</taxon>
    </lineage>
</organism>
<evidence type="ECO:0000313" key="1">
    <source>
        <dbReference type="EMBL" id="WRS38971.1"/>
    </source>
</evidence>
<accession>A0ABZ1CHV6</accession>
<dbReference type="InterPro" id="IPR008792">
    <property type="entry name" value="PQQD"/>
</dbReference>
<reference evidence="1 2" key="1">
    <citation type="submission" date="2023-12" db="EMBL/GenBank/DDBJ databases">
        <title>Thiobacillus sedimentum sp. nov., a chemolithoautotrophic sulfur-oxidizing bacterium isolated from freshwater sediment.</title>
        <authorList>
            <person name="Luo J."/>
            <person name="Dai C."/>
        </authorList>
    </citation>
    <scope>NUCLEOTIDE SEQUENCE [LARGE SCALE GENOMIC DNA]</scope>
    <source>
        <strain evidence="1 2">SCUT-2</strain>
    </source>
</reference>
<evidence type="ECO:0000313" key="2">
    <source>
        <dbReference type="Proteomes" id="UP001334732"/>
    </source>
</evidence>
<dbReference type="EMBL" id="CP141769">
    <property type="protein sequence ID" value="WRS38971.1"/>
    <property type="molecule type" value="Genomic_DNA"/>
</dbReference>
<dbReference type="Pfam" id="PF05402">
    <property type="entry name" value="PqqD"/>
    <property type="match status" value="1"/>
</dbReference>
<sequence>MTLPPLSPSRLLKVWGDEAVVYDTESGDTHYLNPLTLALYRICGERASCRATDLGAALAAHFEVEETPQLEERAVEAFDSLCRIGLLAAA</sequence>
<protein>
    <submittedName>
        <fullName evidence="1">HPr-rel-A system PqqD family peptide chaperone</fullName>
    </submittedName>
</protein>
<dbReference type="InterPro" id="IPR027599">
    <property type="entry name" value="PqqD-rel_X"/>
</dbReference>
<dbReference type="Proteomes" id="UP001334732">
    <property type="component" value="Chromosome"/>
</dbReference>
<dbReference type="RefSeq" id="WP_324779503.1">
    <property type="nucleotide sequence ID" value="NZ_CP141769.1"/>
</dbReference>
<name>A0ABZ1CHV6_9PROT</name>